<keyword evidence="2" id="KW-1185">Reference proteome</keyword>
<sequence>MDRYSFEDKLEALTTSVGFHFGALHKEIGDVKKLGISNNREIHRRRPPQPDLSGAQRVAKHAVLRFLNYESVEDGYRERYASKAAVAAGNTVTPGWAAELTAGDTADFLTEGSSPSLLARLLSIGLNLGTGWPLKIGFRSDHTPMGNWTVEADPAPVGALQLASFTPISRKVTGIAVISRELKKYSSPAIEAIISTFLRNDLNAIIDAALIDDQPSDAARPQGLLFGVSPTPPGADLAADLKALAAAVLAAGGTAPVFIVNPLTAIDLDFMAGQFSYPVLPSPYCPAGRIICLDSLSFAGSLGALEVQSSEEATVHLAAPASPIVDGGGVAASGVTSLWQTGRIGLSGLVDAAWGIAPNHVQFLDQA</sequence>
<gene>
    <name evidence="1" type="ORF">N8E88_31370</name>
</gene>
<dbReference type="EMBL" id="CP104973">
    <property type="protein sequence ID" value="UXN60904.1"/>
    <property type="molecule type" value="Genomic_DNA"/>
</dbReference>
<evidence type="ECO:0000313" key="1">
    <source>
        <dbReference type="EMBL" id="UXN60904.1"/>
    </source>
</evidence>
<proteinExistence type="predicted"/>
<organism evidence="1 2">
    <name type="scientific">Phyllobacterium zundukense</name>
    <dbReference type="NCBI Taxonomy" id="1867719"/>
    <lineage>
        <taxon>Bacteria</taxon>
        <taxon>Pseudomonadati</taxon>
        <taxon>Pseudomonadota</taxon>
        <taxon>Alphaproteobacteria</taxon>
        <taxon>Hyphomicrobiales</taxon>
        <taxon>Phyllobacteriaceae</taxon>
        <taxon>Phyllobacterium</taxon>
    </lineage>
</organism>
<dbReference type="Proteomes" id="UP001061991">
    <property type="component" value="Chromosome"/>
</dbReference>
<name>A0ACD4D591_9HYPH</name>
<accession>A0ACD4D591</accession>
<protein>
    <submittedName>
        <fullName evidence="1">Phage major capsid protein</fullName>
    </submittedName>
</protein>
<evidence type="ECO:0000313" key="2">
    <source>
        <dbReference type="Proteomes" id="UP001061991"/>
    </source>
</evidence>
<reference evidence="1" key="1">
    <citation type="submission" date="2022-09" db="EMBL/GenBank/DDBJ databases">
        <title>Interaction between co-microsymbionts with complementary sets of symbiotic genes in legume-rhizobium systems.</title>
        <authorList>
            <person name="Safronova V."/>
            <person name="Sazanova A."/>
            <person name="Afonin A."/>
            <person name="Chirak E."/>
        </authorList>
    </citation>
    <scope>NUCLEOTIDE SEQUENCE</scope>
    <source>
        <strain evidence="1">A18/3m</strain>
    </source>
</reference>